<evidence type="ECO:0000313" key="3">
    <source>
        <dbReference type="Proteomes" id="UP000606889"/>
    </source>
</evidence>
<comment type="caution">
    <text evidence="2">The sequence shown here is derived from an EMBL/GenBank/DDBJ whole genome shotgun (WGS) entry which is preliminary data.</text>
</comment>
<dbReference type="InterPro" id="IPR009343">
    <property type="entry name" value="DUF1002"/>
</dbReference>
<organism evidence="2 3">
    <name type="scientific">Christensenella tenuis</name>
    <dbReference type="NCBI Taxonomy" id="2763033"/>
    <lineage>
        <taxon>Bacteria</taxon>
        <taxon>Bacillati</taxon>
        <taxon>Bacillota</taxon>
        <taxon>Clostridia</taxon>
        <taxon>Christensenellales</taxon>
        <taxon>Christensenellaceae</taxon>
        <taxon>Christensenella</taxon>
    </lineage>
</organism>
<gene>
    <name evidence="2" type="ORF">H8S18_01460</name>
</gene>
<accession>A0ABR7EB49</accession>
<feature type="chain" id="PRO_5045950562" evidence="1">
    <location>
        <begin position="25"/>
        <end position="279"/>
    </location>
</feature>
<protein>
    <submittedName>
        <fullName evidence="2">DUF1002 domain-containing protein</fullName>
    </submittedName>
</protein>
<dbReference type="Proteomes" id="UP000606889">
    <property type="component" value="Unassembled WGS sequence"/>
</dbReference>
<dbReference type="Pfam" id="PF06207">
    <property type="entry name" value="DUF1002"/>
    <property type="match status" value="1"/>
</dbReference>
<evidence type="ECO:0000256" key="1">
    <source>
        <dbReference type="SAM" id="SignalP"/>
    </source>
</evidence>
<reference evidence="2 3" key="1">
    <citation type="submission" date="2020-08" db="EMBL/GenBank/DDBJ databases">
        <title>Genome public.</title>
        <authorList>
            <person name="Liu C."/>
            <person name="Sun Q."/>
        </authorList>
    </citation>
    <scope>NUCLEOTIDE SEQUENCE [LARGE SCALE GENOMIC DNA]</scope>
    <source>
        <strain evidence="2 3">NSJ-35</strain>
    </source>
</reference>
<proteinExistence type="predicted"/>
<dbReference type="EMBL" id="JACOON010000001">
    <property type="protein sequence ID" value="MBC5647006.1"/>
    <property type="molecule type" value="Genomic_DNA"/>
</dbReference>
<evidence type="ECO:0000313" key="2">
    <source>
        <dbReference type="EMBL" id="MBC5647006.1"/>
    </source>
</evidence>
<keyword evidence="3" id="KW-1185">Reference proteome</keyword>
<dbReference type="RefSeq" id="WP_186856533.1">
    <property type="nucleotide sequence ID" value="NZ_JACOON010000001.1"/>
</dbReference>
<feature type="signal peptide" evidence="1">
    <location>
        <begin position="1"/>
        <end position="24"/>
    </location>
</feature>
<name>A0ABR7EB49_9FIRM</name>
<keyword evidence="1" id="KW-0732">Signal</keyword>
<sequence length="279" mass="30474">MFKKIMAVVLTVVLAVSFAAPALAASQEARVVIGADNTEDQIADVYNYFGINRGDVTELQVTNGEERQYLEGLVPDQKIGNVALSCVYIEPNDGSGIELEVNNINYVTEKMYKAALSTAGVTDAKVKITAYKPVSGTGALAGIYKAYEDMTGTVLSEFAKDTAVEELVVTGELQEALGDVSIDIINDLKGKLKETKNMTDDQIIELIKETADKYEVTLTDDQIQQILELVKKFNELNLDPDTFLNLFQAKQGVENFFTSVGDFFKSIGDFFVNLFGGGK</sequence>